<dbReference type="AlphaFoldDB" id="A0A7W3SYX1"/>
<dbReference type="Proteomes" id="UP000567067">
    <property type="component" value="Unassembled WGS sequence"/>
</dbReference>
<feature type="coiled-coil region" evidence="1">
    <location>
        <begin position="7"/>
        <end position="34"/>
    </location>
</feature>
<keyword evidence="3" id="KW-1185">Reference proteome</keyword>
<evidence type="ECO:0000313" key="3">
    <source>
        <dbReference type="Proteomes" id="UP000567067"/>
    </source>
</evidence>
<name>A0A7W3SYX1_9BACL</name>
<evidence type="ECO:0008006" key="4">
    <source>
        <dbReference type="Google" id="ProtNLM"/>
    </source>
</evidence>
<protein>
    <recommendedName>
        <fullName evidence="4">RNA polymerase sigma-70 region 4 domain-containing protein</fullName>
    </recommendedName>
</protein>
<evidence type="ECO:0000313" key="2">
    <source>
        <dbReference type="EMBL" id="MBA9088801.1"/>
    </source>
</evidence>
<gene>
    <name evidence="2" type="ORF">FHR92_005335</name>
</gene>
<keyword evidence="1" id="KW-0175">Coiled coil</keyword>
<dbReference type="InterPro" id="IPR013324">
    <property type="entry name" value="RNA_pol_sigma_r3/r4-like"/>
</dbReference>
<comment type="caution">
    <text evidence="2">The sequence shown here is derived from an EMBL/GenBank/DDBJ whole genome shotgun (WGS) entry which is preliminary data.</text>
</comment>
<accession>A0A7W3SYX1</accession>
<reference evidence="2 3" key="1">
    <citation type="submission" date="2020-08" db="EMBL/GenBank/DDBJ databases">
        <title>Genomic Encyclopedia of Type Strains, Phase III (KMG-III): the genomes of soil and plant-associated and newly described type strains.</title>
        <authorList>
            <person name="Whitman W."/>
        </authorList>
    </citation>
    <scope>NUCLEOTIDE SEQUENCE [LARGE SCALE GENOMIC DNA]</scope>
    <source>
        <strain evidence="2 3">CECT 8693</strain>
    </source>
</reference>
<sequence length="140" mass="16507">MEFQQSYGDLCREIEVLELRLDDLEQDLKRARKLCFSGRLPSDPLPVHVPLDKALQEYDLVVAKIIEAASQLEVKRLVKTKMDQKLNEFEGLEYQVAYMRDIQGMPLYKIAEQLGYSYDWIRKVSSRIKAQRRHKKIDFS</sequence>
<evidence type="ECO:0000256" key="1">
    <source>
        <dbReference type="SAM" id="Coils"/>
    </source>
</evidence>
<dbReference type="SUPFAM" id="SSF88659">
    <property type="entry name" value="Sigma3 and sigma4 domains of RNA polymerase sigma factors"/>
    <property type="match status" value="1"/>
</dbReference>
<dbReference type="EMBL" id="JACJIP010000072">
    <property type="protein sequence ID" value="MBA9088801.1"/>
    <property type="molecule type" value="Genomic_DNA"/>
</dbReference>
<proteinExistence type="predicted"/>
<dbReference type="RefSeq" id="WP_182540620.1">
    <property type="nucleotide sequence ID" value="NZ_JACJIP010000072.1"/>
</dbReference>
<organism evidence="2 3">
    <name type="scientific">Fontibacillus solani</name>
    <dbReference type="NCBI Taxonomy" id="1572857"/>
    <lineage>
        <taxon>Bacteria</taxon>
        <taxon>Bacillati</taxon>
        <taxon>Bacillota</taxon>
        <taxon>Bacilli</taxon>
        <taxon>Bacillales</taxon>
        <taxon>Paenibacillaceae</taxon>
        <taxon>Fontibacillus</taxon>
    </lineage>
</organism>